<reference evidence="2" key="1">
    <citation type="submission" date="2013-08" db="EMBL/GenBank/DDBJ databases">
        <title>Gene expansion shapes genome architecture in the human pathogen Lichtheimia corymbifera: an evolutionary genomics analysis in the ancient terrestrial Mucorales (Mucoromycotina).</title>
        <authorList>
            <person name="Schwartze V.U."/>
            <person name="Winter S."/>
            <person name="Shelest E."/>
            <person name="Marcet-Houben M."/>
            <person name="Horn F."/>
            <person name="Wehner S."/>
            <person name="Hoffmann K."/>
            <person name="Riege K."/>
            <person name="Sammeth M."/>
            <person name="Nowrousian M."/>
            <person name="Valiante V."/>
            <person name="Linde J."/>
            <person name="Jacobsen I.D."/>
            <person name="Marz M."/>
            <person name="Brakhage A.A."/>
            <person name="Gabaldon T."/>
            <person name="Bocker S."/>
            <person name="Voigt K."/>
        </authorList>
    </citation>
    <scope>NUCLEOTIDE SEQUENCE [LARGE SCALE GENOMIC DNA]</scope>
    <source>
        <strain evidence="2">FSU 9682</strain>
    </source>
</reference>
<dbReference type="STRING" id="1263082.A0A068RUT5"/>
<dbReference type="SUPFAM" id="SSF52047">
    <property type="entry name" value="RNI-like"/>
    <property type="match status" value="1"/>
</dbReference>
<dbReference type="InterPro" id="IPR032675">
    <property type="entry name" value="LRR_dom_sf"/>
</dbReference>
<evidence type="ECO:0000313" key="3">
    <source>
        <dbReference type="Proteomes" id="UP000027586"/>
    </source>
</evidence>
<sequence>MCIYVRVNEYGVEDNGLLVDRVFTASSSESVIWSKGNRQLAMNHRMKPSSDLDSLPALSKQRVDVITNVSQAISQVPFLPLTPPLSHSLHQHARWRSYLDDPTRGKREGSHQTHVDQWFHLMLVYTTKSKESYYRTTFSQGIARRTSRDDDGDHKEDVGGNKDLVVETVGFGKIEREQRNLSNFKVVGLADQQINTAGEAGVIAEHHLSTHDLDLSKNLLRSWDALSEIKKQLPELIILRLNHCRLELPSTSIDHAAFSSITTLGLSSTKTPWLTVMQLSHYYLVWKTCSSARTRSSICLNPTTIDFHILNAPILKRMKSAHGIAKLGCLRSLDILYLNGNKIPWIQPIEANTFPKLEFLRVDNNQIKDRESLDILNALPSLRRLRCKGNPIVAPLSREQGIGPKT</sequence>
<keyword evidence="1" id="KW-0732">Signal</keyword>
<evidence type="ECO:0000256" key="1">
    <source>
        <dbReference type="ARBA" id="ARBA00022729"/>
    </source>
</evidence>
<name>A0A068RUT5_9FUNG</name>
<dbReference type="Gene3D" id="3.80.10.10">
    <property type="entry name" value="Ribonuclease Inhibitor"/>
    <property type="match status" value="2"/>
</dbReference>
<gene>
    <name evidence="2" type="ORF">LCOR_04166.1</name>
</gene>
<dbReference type="GO" id="GO:0031012">
    <property type="term" value="C:extracellular matrix"/>
    <property type="evidence" value="ECO:0007669"/>
    <property type="project" value="TreeGrafter"/>
</dbReference>
<proteinExistence type="predicted"/>
<dbReference type="PANTHER" id="PTHR24373:SF378">
    <property type="entry name" value="FI03225P-RELATED"/>
    <property type="match status" value="1"/>
</dbReference>
<dbReference type="GO" id="GO:0005615">
    <property type="term" value="C:extracellular space"/>
    <property type="evidence" value="ECO:0007669"/>
    <property type="project" value="TreeGrafter"/>
</dbReference>
<organism evidence="2 3">
    <name type="scientific">Lichtheimia corymbifera JMRC:FSU:9682</name>
    <dbReference type="NCBI Taxonomy" id="1263082"/>
    <lineage>
        <taxon>Eukaryota</taxon>
        <taxon>Fungi</taxon>
        <taxon>Fungi incertae sedis</taxon>
        <taxon>Mucoromycota</taxon>
        <taxon>Mucoromycotina</taxon>
        <taxon>Mucoromycetes</taxon>
        <taxon>Mucorales</taxon>
        <taxon>Lichtheimiaceae</taxon>
        <taxon>Lichtheimia</taxon>
    </lineage>
</organism>
<dbReference type="VEuPathDB" id="FungiDB:LCOR_04166.1"/>
<dbReference type="EMBL" id="CBTN010000014">
    <property type="protein sequence ID" value="CDH52721.1"/>
    <property type="molecule type" value="Genomic_DNA"/>
</dbReference>
<dbReference type="PANTHER" id="PTHR24373">
    <property type="entry name" value="SLIT RELATED LEUCINE-RICH REPEAT NEURONAL PROTEIN"/>
    <property type="match status" value="1"/>
</dbReference>
<accession>A0A068RUT5</accession>
<dbReference type="AlphaFoldDB" id="A0A068RUT5"/>
<dbReference type="OrthoDB" id="5273213at2759"/>
<dbReference type="InterPro" id="IPR001611">
    <property type="entry name" value="Leu-rich_rpt"/>
</dbReference>
<keyword evidence="3" id="KW-1185">Reference proteome</keyword>
<dbReference type="InterPro" id="IPR050328">
    <property type="entry name" value="Dev_Immune_Receptor"/>
</dbReference>
<protein>
    <submittedName>
        <fullName evidence="2">Uncharacterized protein</fullName>
    </submittedName>
</protein>
<evidence type="ECO:0000313" key="2">
    <source>
        <dbReference type="EMBL" id="CDH52721.1"/>
    </source>
</evidence>
<comment type="caution">
    <text evidence="2">The sequence shown here is derived from an EMBL/GenBank/DDBJ whole genome shotgun (WGS) entry which is preliminary data.</text>
</comment>
<dbReference type="Proteomes" id="UP000027586">
    <property type="component" value="Unassembled WGS sequence"/>
</dbReference>
<dbReference type="PROSITE" id="PS51450">
    <property type="entry name" value="LRR"/>
    <property type="match status" value="1"/>
</dbReference>